<keyword evidence="2" id="KW-0812">Transmembrane</keyword>
<gene>
    <name evidence="3" type="primary">109586361</name>
</gene>
<keyword evidence="2" id="KW-1133">Transmembrane helix</keyword>
<keyword evidence="4" id="KW-1185">Reference proteome</keyword>
<sequence length="261" mass="29774">MAIVQEEEIREVVDENTGLIRQVQTTRIGLHDGEGGLYVAEQTRDVSARVMEREPPPRAPPRPQPARRAAPAPRRRAPYVRPLSPEGRAQKAFRFCLIPFFIPCVCNKFWFGGLLLVLLPLTIILSIAIGFLPSVDCGYYITYTSISVLCMLGIILILTALCTCFICVKEDEMADYRDTRHRNCQTRIFFASCYFGLAFLLFLSMSSAFIFIEYHKFDVFGDCSSSVLLLISLYFSYALMLYFIFGWCFVACKESRPLFEE</sequence>
<dbReference type="AlphaFoldDB" id="A0AAN0JM75"/>
<feature type="transmembrane region" description="Helical" evidence="2">
    <location>
        <begin position="109"/>
        <end position="132"/>
    </location>
</feature>
<evidence type="ECO:0000256" key="2">
    <source>
        <dbReference type="SAM" id="Phobius"/>
    </source>
</evidence>
<reference evidence="4" key="1">
    <citation type="journal article" date="2010" name="Nature">
        <title>The Amphimedon queenslandica genome and the evolution of animal complexity.</title>
        <authorList>
            <person name="Srivastava M."/>
            <person name="Simakov O."/>
            <person name="Chapman J."/>
            <person name="Fahey B."/>
            <person name="Gauthier M.E."/>
            <person name="Mitros T."/>
            <person name="Richards G.S."/>
            <person name="Conaco C."/>
            <person name="Dacre M."/>
            <person name="Hellsten U."/>
            <person name="Larroux C."/>
            <person name="Putnam N.H."/>
            <person name="Stanke M."/>
            <person name="Adamska M."/>
            <person name="Darling A."/>
            <person name="Degnan S.M."/>
            <person name="Oakley T.H."/>
            <person name="Plachetzki D.C."/>
            <person name="Zhai Y."/>
            <person name="Adamski M."/>
            <person name="Calcino A."/>
            <person name="Cummins S.F."/>
            <person name="Goodstein D.M."/>
            <person name="Harris C."/>
            <person name="Jackson D.J."/>
            <person name="Leys S.P."/>
            <person name="Shu S."/>
            <person name="Woodcroft B.J."/>
            <person name="Vervoort M."/>
            <person name="Kosik K.S."/>
            <person name="Manning G."/>
            <person name="Degnan B.M."/>
            <person name="Rokhsar D.S."/>
        </authorList>
    </citation>
    <scope>NUCLEOTIDE SEQUENCE [LARGE SCALE GENOMIC DNA]</scope>
</reference>
<keyword evidence="2" id="KW-0472">Membrane</keyword>
<dbReference type="Proteomes" id="UP000007879">
    <property type="component" value="Unassembled WGS sequence"/>
</dbReference>
<feature type="region of interest" description="Disordered" evidence="1">
    <location>
        <begin position="50"/>
        <end position="81"/>
    </location>
</feature>
<organism evidence="3 4">
    <name type="scientific">Amphimedon queenslandica</name>
    <name type="common">Sponge</name>
    <dbReference type="NCBI Taxonomy" id="400682"/>
    <lineage>
        <taxon>Eukaryota</taxon>
        <taxon>Metazoa</taxon>
        <taxon>Porifera</taxon>
        <taxon>Demospongiae</taxon>
        <taxon>Heteroscleromorpha</taxon>
        <taxon>Haplosclerida</taxon>
        <taxon>Niphatidae</taxon>
        <taxon>Amphimedon</taxon>
    </lineage>
</organism>
<feature type="transmembrane region" description="Helical" evidence="2">
    <location>
        <begin position="138"/>
        <end position="168"/>
    </location>
</feature>
<dbReference type="KEGG" id="aqu:109586361"/>
<protein>
    <submittedName>
        <fullName evidence="3">Uncharacterized protein</fullName>
    </submittedName>
</protein>
<reference evidence="3" key="2">
    <citation type="submission" date="2024-06" db="UniProtKB">
        <authorList>
            <consortium name="EnsemblMetazoa"/>
        </authorList>
    </citation>
    <scope>IDENTIFICATION</scope>
</reference>
<proteinExistence type="predicted"/>
<feature type="transmembrane region" description="Helical" evidence="2">
    <location>
        <begin position="188"/>
        <end position="212"/>
    </location>
</feature>
<evidence type="ECO:0000313" key="3">
    <source>
        <dbReference type="EnsemblMetazoa" id="XP_019858106.1"/>
    </source>
</evidence>
<evidence type="ECO:0000313" key="4">
    <source>
        <dbReference type="Proteomes" id="UP000007879"/>
    </source>
</evidence>
<name>A0AAN0JM75_AMPQE</name>
<accession>A0AAN0JM75</accession>
<evidence type="ECO:0000256" key="1">
    <source>
        <dbReference type="SAM" id="MobiDB-lite"/>
    </source>
</evidence>
<dbReference type="EnsemblMetazoa" id="XM_020002547.1">
    <property type="protein sequence ID" value="XP_019858106.1"/>
    <property type="gene ID" value="LOC109586361"/>
</dbReference>
<feature type="transmembrane region" description="Helical" evidence="2">
    <location>
        <begin position="227"/>
        <end position="252"/>
    </location>
</feature>